<dbReference type="PANTHER" id="PTHR13139">
    <property type="entry name" value="RING FINGER AND CCCH-TYPE ZINC FINGER DOMAIN-CONTAINING PROTEIN"/>
    <property type="match status" value="1"/>
</dbReference>
<evidence type="ECO:0000256" key="4">
    <source>
        <dbReference type="ARBA" id="ARBA00022723"/>
    </source>
</evidence>
<evidence type="ECO:0000256" key="6">
    <source>
        <dbReference type="ARBA" id="ARBA00022833"/>
    </source>
</evidence>
<dbReference type="Pfam" id="PF21206">
    <property type="entry name" value="Roquin_1_2-like_ROQ"/>
    <property type="match status" value="1"/>
</dbReference>
<dbReference type="Gene3D" id="1.20.120.1790">
    <property type="match status" value="1"/>
</dbReference>
<dbReference type="GO" id="GO:0010494">
    <property type="term" value="C:cytoplasmic stress granule"/>
    <property type="evidence" value="ECO:0007669"/>
    <property type="project" value="TreeGrafter"/>
</dbReference>
<keyword evidence="9" id="KW-1185">Reference proteome</keyword>
<dbReference type="OrthoDB" id="10067217at2759"/>
<keyword evidence="6 7" id="KW-0862">Zinc</keyword>
<sequence length="661" mass="75028">MIEEGKSKAGGSDQLKGYSLIQVPEQQPITLCSGVEDTKHYEEAKKCVEELALYLKPLSSARGVGLNSTTQSVLSRPMQRKLVTLVHCQLVEEEGRIRAMRAARSLGERTVTELILQHQNPQQLSSNLWAAVRARGCQFLGPAMQEEALKLVLLALEDGSALSRKVLVLFVVQRLEPRFPQASKTSIGHVVQLLYRASCFKVTKRDEDSSLMQLKEEFRTYEALRREHDSQIVQIAMEAGLRIAPDQWSSLLYGDQSHKSHMQSIIDKLQTPASFAQSVQELTIALQRTGDPANLNRLRPHLELLANIDPSPDAPPPTWEQLENGLVAVRTVVHGLVDYIQNHSKKGADQQQPPQHSKYKTYMCRDMKQRGGCPRGASCTFAHSQEELEKDDSLELRRNKGTFVKPGVSIEAWISVVGKKKEGFEKIVKFEKLASFNDNTSLLLLLVPFLYCTGMYYTTPPQCVSRFVRPPPSAPEPGPPYLDHYPPYLQDRVVNSQYGTQPQQYPPMYPPHYDGRRVYPAQSYTREEIFRESPIPIEIPPAAVPSYVPESRERYQQMEGYYPVAPHPTQIRPSYMRDPPYSRLPPPPQPHPSLDELHRRRKEIMAQLEERKVISPPPFAPSPTLPPTFHQEEIYSPSRIDSCYYVRSKDPFFPPKDTSLT</sequence>
<dbReference type="InterPro" id="IPR052249">
    <property type="entry name" value="Roquin_domain"/>
</dbReference>
<dbReference type="GO" id="GO:0008270">
    <property type="term" value="F:zinc ion binding"/>
    <property type="evidence" value="ECO:0007669"/>
    <property type="project" value="UniProtKB-KW"/>
</dbReference>
<comment type="catalytic activity">
    <reaction evidence="1">
        <text>S-ubiquitinyl-[E2 ubiquitin-conjugating enzyme]-L-cysteine + [acceptor protein]-L-lysine = [E2 ubiquitin-conjugating enzyme]-L-cysteine + N(6)-ubiquitinyl-[acceptor protein]-L-lysine.</text>
        <dbReference type="EC" id="2.3.2.27"/>
    </reaction>
</comment>
<dbReference type="KEGG" id="lww:102746866"/>
<name>A0A7F8QSE8_LEPWE</name>
<dbReference type="GO" id="GO:0003725">
    <property type="term" value="F:double-stranded RNA binding"/>
    <property type="evidence" value="ECO:0007669"/>
    <property type="project" value="TreeGrafter"/>
</dbReference>
<dbReference type="InterPro" id="IPR000571">
    <property type="entry name" value="Znf_CCCH"/>
</dbReference>
<feature type="zinc finger region" description="C3H1-type" evidence="7">
    <location>
        <begin position="358"/>
        <end position="386"/>
    </location>
</feature>
<reference evidence="10" key="1">
    <citation type="submission" date="2025-08" db="UniProtKB">
        <authorList>
            <consortium name="RefSeq"/>
        </authorList>
    </citation>
    <scope>IDENTIFICATION</scope>
    <source>
        <tissue evidence="10">Liver</tissue>
    </source>
</reference>
<evidence type="ECO:0000313" key="9">
    <source>
        <dbReference type="Proteomes" id="UP000245341"/>
    </source>
</evidence>
<dbReference type="InterPro" id="IPR041523">
    <property type="entry name" value="ROQ_II"/>
</dbReference>
<evidence type="ECO:0000256" key="2">
    <source>
        <dbReference type="ARBA" id="ARBA00012483"/>
    </source>
</evidence>
<dbReference type="SUPFAM" id="SSF90229">
    <property type="entry name" value="CCCH zinc finger"/>
    <property type="match status" value="1"/>
</dbReference>
<evidence type="ECO:0000313" key="10">
    <source>
        <dbReference type="RefSeq" id="XP_030883756.1"/>
    </source>
</evidence>
<evidence type="ECO:0000259" key="8">
    <source>
        <dbReference type="PROSITE" id="PS50103"/>
    </source>
</evidence>
<keyword evidence="4 7" id="KW-0479">Metal-binding</keyword>
<dbReference type="SMART" id="SM00356">
    <property type="entry name" value="ZnF_C3H1"/>
    <property type="match status" value="1"/>
</dbReference>
<feature type="domain" description="C3H1-type" evidence="8">
    <location>
        <begin position="358"/>
        <end position="386"/>
    </location>
</feature>
<dbReference type="GO" id="GO:0006511">
    <property type="term" value="P:ubiquitin-dependent protein catabolic process"/>
    <property type="evidence" value="ECO:0007669"/>
    <property type="project" value="TreeGrafter"/>
</dbReference>
<evidence type="ECO:0000256" key="5">
    <source>
        <dbReference type="ARBA" id="ARBA00022771"/>
    </source>
</evidence>
<evidence type="ECO:0000256" key="3">
    <source>
        <dbReference type="ARBA" id="ARBA00022679"/>
    </source>
</evidence>
<evidence type="ECO:0000256" key="7">
    <source>
        <dbReference type="PROSITE-ProRule" id="PRU00723"/>
    </source>
</evidence>
<dbReference type="Pfam" id="PF00642">
    <property type="entry name" value="zf-CCCH"/>
    <property type="match status" value="1"/>
</dbReference>
<protein>
    <recommendedName>
        <fullName evidence="2">RING-type E3 ubiquitin transferase</fullName>
        <ecNumber evidence="2">2.3.2.27</ecNumber>
    </recommendedName>
</protein>
<dbReference type="EC" id="2.3.2.27" evidence="2"/>
<dbReference type="PANTHER" id="PTHR13139:SF6">
    <property type="entry name" value="ROQUIN-1"/>
    <property type="match status" value="1"/>
</dbReference>
<dbReference type="Proteomes" id="UP000245341">
    <property type="component" value="Unplaced"/>
</dbReference>
<dbReference type="InterPro" id="IPR048575">
    <property type="entry name" value="Roquin_1_2-like_ROQ"/>
</dbReference>
<dbReference type="RefSeq" id="XP_030883756.1">
    <property type="nucleotide sequence ID" value="XM_031027896.1"/>
</dbReference>
<dbReference type="AlphaFoldDB" id="A0A7F8QSE8"/>
<dbReference type="GO" id="GO:0000288">
    <property type="term" value="P:nuclear-transcribed mRNA catabolic process, deadenylation-dependent decay"/>
    <property type="evidence" value="ECO:0007669"/>
    <property type="project" value="TreeGrafter"/>
</dbReference>
<dbReference type="InterPro" id="IPR036855">
    <property type="entry name" value="Znf_CCCH_sf"/>
</dbReference>
<dbReference type="PROSITE" id="PS50103">
    <property type="entry name" value="ZF_C3H1"/>
    <property type="match status" value="1"/>
</dbReference>
<dbReference type="GO" id="GO:0035613">
    <property type="term" value="F:RNA stem-loop binding"/>
    <property type="evidence" value="ECO:0007669"/>
    <property type="project" value="TreeGrafter"/>
</dbReference>
<dbReference type="Gene3D" id="4.10.1000.10">
    <property type="entry name" value="Zinc finger, CCCH-type"/>
    <property type="match status" value="1"/>
</dbReference>
<organism evidence="9 10">
    <name type="scientific">Leptonychotes weddellii</name>
    <name type="common">Weddell seal</name>
    <name type="synonym">Otaria weddellii</name>
    <dbReference type="NCBI Taxonomy" id="9713"/>
    <lineage>
        <taxon>Eukaryota</taxon>
        <taxon>Metazoa</taxon>
        <taxon>Chordata</taxon>
        <taxon>Craniata</taxon>
        <taxon>Vertebrata</taxon>
        <taxon>Euteleostomi</taxon>
        <taxon>Mammalia</taxon>
        <taxon>Eutheria</taxon>
        <taxon>Laurasiatheria</taxon>
        <taxon>Carnivora</taxon>
        <taxon>Caniformia</taxon>
        <taxon>Pinnipedia</taxon>
        <taxon>Phocidae</taxon>
        <taxon>Monachinae</taxon>
        <taxon>Lobodontini</taxon>
        <taxon>Leptonychotes</taxon>
    </lineage>
</organism>
<dbReference type="Pfam" id="PF18386">
    <property type="entry name" value="ROQ_II"/>
    <property type="match status" value="1"/>
</dbReference>
<dbReference type="GO" id="GO:0003729">
    <property type="term" value="F:mRNA binding"/>
    <property type="evidence" value="ECO:0007669"/>
    <property type="project" value="TreeGrafter"/>
</dbReference>
<dbReference type="GeneID" id="102746866"/>
<gene>
    <name evidence="10" type="primary">LOC102746866</name>
</gene>
<accession>A0A7F8QSE8</accession>
<proteinExistence type="predicted"/>
<dbReference type="GO" id="GO:0061630">
    <property type="term" value="F:ubiquitin protein ligase activity"/>
    <property type="evidence" value="ECO:0007669"/>
    <property type="project" value="UniProtKB-EC"/>
</dbReference>
<keyword evidence="5 7" id="KW-0863">Zinc-finger</keyword>
<dbReference type="FunFam" id="4.10.1000.10:FF:000004">
    <property type="entry name" value="roquin-1 isoform X2"/>
    <property type="match status" value="1"/>
</dbReference>
<dbReference type="GO" id="GO:0000209">
    <property type="term" value="P:protein polyubiquitination"/>
    <property type="evidence" value="ECO:0007669"/>
    <property type="project" value="TreeGrafter"/>
</dbReference>
<evidence type="ECO:0000256" key="1">
    <source>
        <dbReference type="ARBA" id="ARBA00000900"/>
    </source>
</evidence>
<dbReference type="FunFam" id="1.20.120.1790:FF:000001">
    <property type="entry name" value="roquin-1 isoform X1"/>
    <property type="match status" value="1"/>
</dbReference>
<keyword evidence="3" id="KW-0808">Transferase</keyword>